<dbReference type="EMBL" id="CAKOGP040001112">
    <property type="protein sequence ID" value="CAJ1942202.1"/>
    <property type="molecule type" value="Genomic_DNA"/>
</dbReference>
<evidence type="ECO:0000259" key="6">
    <source>
        <dbReference type="PROSITE" id="PS51675"/>
    </source>
</evidence>
<evidence type="ECO:0000313" key="8">
    <source>
        <dbReference type="Proteomes" id="UP001295423"/>
    </source>
</evidence>
<dbReference type="InterPro" id="IPR007356">
    <property type="entry name" value="tRNA_m1G_MeTrfase_euk"/>
</dbReference>
<dbReference type="Proteomes" id="UP001295423">
    <property type="component" value="Unassembled WGS sequence"/>
</dbReference>
<name>A0AAD2CSF7_9STRA</name>
<dbReference type="GO" id="GO:0005634">
    <property type="term" value="C:nucleus"/>
    <property type="evidence" value="ECO:0007669"/>
    <property type="project" value="TreeGrafter"/>
</dbReference>
<dbReference type="CDD" id="cd18089">
    <property type="entry name" value="SPOUT_Trm10-like"/>
    <property type="match status" value="1"/>
</dbReference>
<comment type="catalytic activity">
    <reaction evidence="5">
        <text>guanosine(9) in tRNA + S-adenosyl-L-methionine = N(1)-methylguanosine(9) in tRNA + S-adenosyl-L-homocysteine + H(+)</text>
        <dbReference type="Rhea" id="RHEA:43156"/>
        <dbReference type="Rhea" id="RHEA-COMP:10367"/>
        <dbReference type="Rhea" id="RHEA-COMP:10368"/>
        <dbReference type="ChEBI" id="CHEBI:15378"/>
        <dbReference type="ChEBI" id="CHEBI:57856"/>
        <dbReference type="ChEBI" id="CHEBI:59789"/>
        <dbReference type="ChEBI" id="CHEBI:73542"/>
        <dbReference type="ChEBI" id="CHEBI:74269"/>
        <dbReference type="EC" id="2.1.1.221"/>
    </reaction>
</comment>
<dbReference type="GO" id="GO:0002939">
    <property type="term" value="P:tRNA N1-guanine methylation"/>
    <property type="evidence" value="ECO:0007669"/>
    <property type="project" value="TreeGrafter"/>
</dbReference>
<feature type="domain" description="SAM-dependent MTase TRM10-type" evidence="6">
    <location>
        <begin position="17"/>
        <end position="226"/>
    </location>
</feature>
<dbReference type="EC" id="2.1.1.221" evidence="1"/>
<dbReference type="PANTHER" id="PTHR13563">
    <property type="entry name" value="TRNA (GUANINE-9-) METHYLTRANSFERASE"/>
    <property type="match status" value="1"/>
</dbReference>
<evidence type="ECO:0000256" key="5">
    <source>
        <dbReference type="ARBA" id="ARBA00048434"/>
    </source>
</evidence>
<keyword evidence="4" id="KW-0949">S-adenosyl-L-methionine</keyword>
<keyword evidence="8" id="KW-1185">Reference proteome</keyword>
<protein>
    <recommendedName>
        <fullName evidence="1">tRNA (guanine(9)-N(1))-methyltransferase</fullName>
        <ecNumber evidence="1">2.1.1.221</ecNumber>
    </recommendedName>
</protein>
<dbReference type="PROSITE" id="PS51675">
    <property type="entry name" value="SAM_MT_TRM10"/>
    <property type="match status" value="1"/>
</dbReference>
<evidence type="ECO:0000313" key="7">
    <source>
        <dbReference type="EMBL" id="CAJ1942202.1"/>
    </source>
</evidence>
<dbReference type="Gene3D" id="3.40.1280.30">
    <property type="match status" value="1"/>
</dbReference>
<dbReference type="GO" id="GO:0000049">
    <property type="term" value="F:tRNA binding"/>
    <property type="evidence" value="ECO:0007669"/>
    <property type="project" value="TreeGrafter"/>
</dbReference>
<evidence type="ECO:0000256" key="2">
    <source>
        <dbReference type="ARBA" id="ARBA00022603"/>
    </source>
</evidence>
<dbReference type="AlphaFoldDB" id="A0AAD2CSF7"/>
<dbReference type="PANTHER" id="PTHR13563:SF13">
    <property type="entry name" value="TRNA METHYLTRANSFERASE 10 HOMOLOG A"/>
    <property type="match status" value="1"/>
</dbReference>
<gene>
    <name evidence="7" type="ORF">CYCCA115_LOCUS7829</name>
</gene>
<dbReference type="InterPro" id="IPR038459">
    <property type="entry name" value="MT_TRM10-typ_sf"/>
</dbReference>
<accession>A0AAD2CSF7</accession>
<evidence type="ECO:0000256" key="1">
    <source>
        <dbReference type="ARBA" id="ARBA00012797"/>
    </source>
</evidence>
<keyword evidence="3" id="KW-0808">Transferase</keyword>
<organism evidence="7 8">
    <name type="scientific">Cylindrotheca closterium</name>
    <dbReference type="NCBI Taxonomy" id="2856"/>
    <lineage>
        <taxon>Eukaryota</taxon>
        <taxon>Sar</taxon>
        <taxon>Stramenopiles</taxon>
        <taxon>Ochrophyta</taxon>
        <taxon>Bacillariophyta</taxon>
        <taxon>Bacillariophyceae</taxon>
        <taxon>Bacillariophycidae</taxon>
        <taxon>Bacillariales</taxon>
        <taxon>Bacillariaceae</taxon>
        <taxon>Cylindrotheca</taxon>
    </lineage>
</organism>
<sequence length="242" mass="27910">MERTLAGDSKRRKQLAWDNEKLPIVETNFEICLDCSFEHLMKDKEITSLGSQIRHCYAYNKRAKFPCRFTVTNLSGKTLEHLQKETGFHEWGNRAFVSTDRHFSEHFSDGSVEGYSDEENGAKEAKKLVYLTSDSDNVISYLKSDEIYIIGGIVDRNRLKGKCYDEALKYNISHARLPLDSCLAKMPSTKVLTCNHVLGILLQYREQNENWAEAMQQVLPSRKGAIYKQKQRQAFHGKSWDC</sequence>
<evidence type="ECO:0000256" key="4">
    <source>
        <dbReference type="ARBA" id="ARBA00022691"/>
    </source>
</evidence>
<proteinExistence type="predicted"/>
<evidence type="ECO:0000256" key="3">
    <source>
        <dbReference type="ARBA" id="ARBA00022679"/>
    </source>
</evidence>
<reference evidence="7" key="1">
    <citation type="submission" date="2023-08" db="EMBL/GenBank/DDBJ databases">
        <authorList>
            <person name="Audoor S."/>
            <person name="Bilcke G."/>
        </authorList>
    </citation>
    <scope>NUCLEOTIDE SEQUENCE</scope>
</reference>
<keyword evidence="2" id="KW-0489">Methyltransferase</keyword>
<dbReference type="GO" id="GO:0052905">
    <property type="term" value="F:tRNA (guanosine(9)-N1)-methyltransferase activity"/>
    <property type="evidence" value="ECO:0007669"/>
    <property type="project" value="UniProtKB-EC"/>
</dbReference>
<dbReference type="InterPro" id="IPR028564">
    <property type="entry name" value="MT_TRM10-typ"/>
</dbReference>
<comment type="caution">
    <text evidence="7">The sequence shown here is derived from an EMBL/GenBank/DDBJ whole genome shotgun (WGS) entry which is preliminary data.</text>
</comment>